<dbReference type="NCBIfam" id="TIGR01182">
    <property type="entry name" value="eda"/>
    <property type="match status" value="1"/>
</dbReference>
<evidence type="ECO:0000313" key="6">
    <source>
        <dbReference type="EMBL" id="SFK93781.1"/>
    </source>
</evidence>
<evidence type="ECO:0000256" key="4">
    <source>
        <dbReference type="ARBA" id="ARBA00023239"/>
    </source>
</evidence>
<dbReference type="STRING" id="115433.SAMN05421835_14912"/>
<reference evidence="6 7" key="1">
    <citation type="submission" date="2016-10" db="EMBL/GenBank/DDBJ databases">
        <authorList>
            <person name="de Groot N.N."/>
        </authorList>
    </citation>
    <scope>NUCLEOTIDE SEQUENCE [LARGE SCALE GENOMIC DNA]</scope>
    <source>
        <strain evidence="6 7">DSM 44468</strain>
    </source>
</reference>
<dbReference type="SUPFAM" id="SSF51569">
    <property type="entry name" value="Aldolase"/>
    <property type="match status" value="1"/>
</dbReference>
<keyword evidence="7" id="KW-1185">Reference proteome</keyword>
<dbReference type="Pfam" id="PF01081">
    <property type="entry name" value="Aldolase"/>
    <property type="match status" value="1"/>
</dbReference>
<organism evidence="6 7">
    <name type="scientific">Amycolatopsis sacchari</name>
    <dbReference type="NCBI Taxonomy" id="115433"/>
    <lineage>
        <taxon>Bacteria</taxon>
        <taxon>Bacillati</taxon>
        <taxon>Actinomycetota</taxon>
        <taxon>Actinomycetes</taxon>
        <taxon>Pseudonocardiales</taxon>
        <taxon>Pseudonocardiaceae</taxon>
        <taxon>Amycolatopsis</taxon>
    </lineage>
</organism>
<dbReference type="Gene3D" id="3.20.20.70">
    <property type="entry name" value="Aldolase class I"/>
    <property type="match status" value="1"/>
</dbReference>
<comment type="similarity">
    <text evidence="2">Belongs to the KHG/KDPG aldolase family.</text>
</comment>
<comment type="subunit">
    <text evidence="3">Homotrimer.</text>
</comment>
<evidence type="ECO:0000256" key="1">
    <source>
        <dbReference type="ARBA" id="ARBA00004761"/>
    </source>
</evidence>
<dbReference type="GO" id="GO:0016829">
    <property type="term" value="F:lyase activity"/>
    <property type="evidence" value="ECO:0007669"/>
    <property type="project" value="UniProtKB-KW"/>
</dbReference>
<sequence length="219" mass="22776">MRATLKKHNIRFRERLAASRVIAVLRADDTEYFPDVAHVLYDAGIRVIEAALTTPGALDAIVRMQVELGPDTMVGAGDVRTVSEVDNCASAGVDFLVTPTFSAEVLDRAQHYGLPVVCGALTPTEIDAAWRRGAAVVKVFPVGPAGGVPYLHAVRAPLPEIPLVPAGGVTLPDVEAYLGAGAFAVAAGEPLIGDAVAGGKLDELGRRASDLASLAGKFV</sequence>
<dbReference type="CDD" id="cd00452">
    <property type="entry name" value="KDPG_aldolase"/>
    <property type="match status" value="1"/>
</dbReference>
<dbReference type="RefSeq" id="WP_091517179.1">
    <property type="nucleotide sequence ID" value="NZ_CBDRCA010000092.1"/>
</dbReference>
<evidence type="ECO:0000256" key="3">
    <source>
        <dbReference type="ARBA" id="ARBA00011233"/>
    </source>
</evidence>
<dbReference type="AlphaFoldDB" id="A0A1I4DPA8"/>
<dbReference type="InterPro" id="IPR013785">
    <property type="entry name" value="Aldolase_TIM"/>
</dbReference>
<keyword evidence="5" id="KW-0119">Carbohydrate metabolism</keyword>
<dbReference type="PANTHER" id="PTHR30246:SF1">
    <property type="entry name" value="2-DEHYDRO-3-DEOXY-6-PHOSPHOGALACTONATE ALDOLASE-RELATED"/>
    <property type="match status" value="1"/>
</dbReference>
<accession>A0A1I4DPA8</accession>
<gene>
    <name evidence="6" type="ORF">SAMN05421835_14912</name>
</gene>
<protein>
    <submittedName>
        <fullName evidence="6">2-dehydro-3-deoxyphosphogluconate aldolase / (4S)-4-hydroxy-2-oxoglutarate aldolase</fullName>
    </submittedName>
</protein>
<dbReference type="EMBL" id="FORP01000049">
    <property type="protein sequence ID" value="SFK93781.1"/>
    <property type="molecule type" value="Genomic_DNA"/>
</dbReference>
<comment type="pathway">
    <text evidence="1">Carbohydrate acid metabolism.</text>
</comment>
<dbReference type="Proteomes" id="UP000199025">
    <property type="component" value="Unassembled WGS sequence"/>
</dbReference>
<evidence type="ECO:0000256" key="5">
    <source>
        <dbReference type="ARBA" id="ARBA00023277"/>
    </source>
</evidence>
<evidence type="ECO:0000256" key="2">
    <source>
        <dbReference type="ARBA" id="ARBA00006906"/>
    </source>
</evidence>
<name>A0A1I4DPA8_9PSEU</name>
<dbReference type="PANTHER" id="PTHR30246">
    <property type="entry name" value="2-KETO-3-DEOXY-6-PHOSPHOGLUCONATE ALDOLASE"/>
    <property type="match status" value="1"/>
</dbReference>
<dbReference type="OrthoDB" id="9805177at2"/>
<dbReference type="InterPro" id="IPR000887">
    <property type="entry name" value="Aldlse_KDPG_KHG"/>
</dbReference>
<evidence type="ECO:0000313" key="7">
    <source>
        <dbReference type="Proteomes" id="UP000199025"/>
    </source>
</evidence>
<keyword evidence="4" id="KW-0456">Lyase</keyword>
<proteinExistence type="inferred from homology"/>